<comment type="caution">
    <text evidence="4">The sequence shown here is derived from an EMBL/GenBank/DDBJ whole genome shotgun (WGS) entry which is preliminary data.</text>
</comment>
<feature type="signal peptide" evidence="3">
    <location>
        <begin position="1"/>
        <end position="18"/>
    </location>
</feature>
<name>A0A8S0ZLS7_ARCPL</name>
<feature type="compositionally biased region" description="Polar residues" evidence="1">
    <location>
        <begin position="1024"/>
        <end position="1035"/>
    </location>
</feature>
<reference evidence="4 5" key="1">
    <citation type="submission" date="2020-04" db="EMBL/GenBank/DDBJ databases">
        <authorList>
            <person name="Wallbank WR R."/>
            <person name="Pardo Diaz C."/>
            <person name="Kozak K."/>
            <person name="Martin S."/>
            <person name="Jiggins C."/>
            <person name="Moest M."/>
            <person name="Warren A I."/>
            <person name="Byers J.R.P. K."/>
            <person name="Montejo-Kovacevich G."/>
            <person name="Yen C E."/>
        </authorList>
    </citation>
    <scope>NUCLEOTIDE SEQUENCE [LARGE SCALE GENOMIC DNA]</scope>
</reference>
<dbReference type="AlphaFoldDB" id="A0A8S0ZLS7"/>
<gene>
    <name evidence="4" type="ORF">APLA_LOCUS6190</name>
</gene>
<proteinExistence type="predicted"/>
<evidence type="ECO:0000313" key="5">
    <source>
        <dbReference type="Proteomes" id="UP000494256"/>
    </source>
</evidence>
<sequence>MYRTFIFLVVNINLLVESVPDFENINYNIIFNKPIAHYFGNFDVNQTFVVLRDKPFNLTLVDYTSAGAYCRSKRKSFSLTWYVEMIKVKRKWNSVIKVQRASEHMSLEWMCTFGRKNDPDQIITFKVRVKGVPKIDVTVGGLKLNNSLSESTELTYDNIAYYWYEEGETIDLVCHNLNVGFLYIVYYDQNGTKLIETDRMLRQRPPNFQKIMQVDDNNYILDCKYEMYDFHHGYAYRTIFKLRPEASSSNKQEDSLDVRMLKMALLKEYSQKKSQEGLDEALANLMKRNGPVKLQRVYSTKITVNNLKLIPTNVSQHLDKEDYQYNFFENQILKVSCEKNKDLPGHLQFGTDNNEHLKSRILEEVENNQWKKTITLDTKNLTLEHLRCEIIGYSTANIMLVLDTKELYILGLQTENVMYQYRNNSMTWIVDYQYSVNETLNLTCGARTESDLRWIFGNVTTKATLKSKDINEVFTLQADHNEMKIICEGKSNSETSNFFVNLHRVDNNVEDVLFNITPVVYSDYSNTFKTYVVLENMPFNITLFNYNASEARLVVEKVELVVALKDTDVPRVQNKDIRHIEYHRVMMLVAVPSASEDMSTVWKCTLIKMDSPDQYVIFDMRVKGKNNLNITIGGLEQKPAVLDFSEVECDAISHYWYEAGEAIDLDCVNLHAGGTIQLKYYDKNFPKSSLGLGTVRTKLIETDLLWQVPINFRKTMHSSNDGDMITCTYKTEYYDYKYTHRIVFKLKTESSSKGVIKIDVNNFRLVPITVSEGNRSIYQYKYYEGDTLMVTCGKDKTASGFLQFETNEIEFMERNKCCRAELQEQNLWLKKNTIKLNTEHLNGKHLTCNLTDDRMISTADIMFLVETKQLYVIGLSMSDMIYHYKKNMSTWILDYKYSEDQVLHLTCVATTESNLRWIYSNSTEEFYNKTKSISHKFTFRPEVNKTTITCEATDIETMYIQRVSVNLHRVKKSSKTPDPITDTVVDTTNSNVVVIISFSVATLVSVFGITMAFCTCIKRKDTSDSQNETSRNQHQLRPLPEVPSVPRQRQPLYSYDYVYSSSDYEDLQPVETSNNSNQQNTLYYWADCAL</sequence>
<keyword evidence="3" id="KW-0732">Signal</keyword>
<feature type="chain" id="PRO_5035875457" description="Ig-like domain-containing protein" evidence="3">
    <location>
        <begin position="19"/>
        <end position="1090"/>
    </location>
</feature>
<keyword evidence="2" id="KW-0472">Membrane</keyword>
<feature type="region of interest" description="Disordered" evidence="1">
    <location>
        <begin position="1023"/>
        <end position="1046"/>
    </location>
</feature>
<organism evidence="4 5">
    <name type="scientific">Arctia plantaginis</name>
    <name type="common">Wood tiger moth</name>
    <name type="synonym">Phalaena plantaginis</name>
    <dbReference type="NCBI Taxonomy" id="874455"/>
    <lineage>
        <taxon>Eukaryota</taxon>
        <taxon>Metazoa</taxon>
        <taxon>Ecdysozoa</taxon>
        <taxon>Arthropoda</taxon>
        <taxon>Hexapoda</taxon>
        <taxon>Insecta</taxon>
        <taxon>Pterygota</taxon>
        <taxon>Neoptera</taxon>
        <taxon>Endopterygota</taxon>
        <taxon>Lepidoptera</taxon>
        <taxon>Glossata</taxon>
        <taxon>Ditrysia</taxon>
        <taxon>Noctuoidea</taxon>
        <taxon>Erebidae</taxon>
        <taxon>Arctiinae</taxon>
        <taxon>Arctia</taxon>
    </lineage>
</organism>
<protein>
    <recommendedName>
        <fullName evidence="6">Ig-like domain-containing protein</fullName>
    </recommendedName>
</protein>
<accession>A0A8S0ZLS7</accession>
<evidence type="ECO:0000313" key="4">
    <source>
        <dbReference type="EMBL" id="CAB3233684.1"/>
    </source>
</evidence>
<dbReference type="EMBL" id="CADEBD010000293">
    <property type="protein sequence ID" value="CAB3233684.1"/>
    <property type="molecule type" value="Genomic_DNA"/>
</dbReference>
<keyword evidence="2" id="KW-0812">Transmembrane</keyword>
<dbReference type="OrthoDB" id="10265862at2759"/>
<keyword evidence="2" id="KW-1133">Transmembrane helix</keyword>
<dbReference type="Proteomes" id="UP000494256">
    <property type="component" value="Unassembled WGS sequence"/>
</dbReference>
<evidence type="ECO:0000256" key="3">
    <source>
        <dbReference type="SAM" id="SignalP"/>
    </source>
</evidence>
<evidence type="ECO:0000256" key="2">
    <source>
        <dbReference type="SAM" id="Phobius"/>
    </source>
</evidence>
<evidence type="ECO:0008006" key="6">
    <source>
        <dbReference type="Google" id="ProtNLM"/>
    </source>
</evidence>
<feature type="transmembrane region" description="Helical" evidence="2">
    <location>
        <begin position="992"/>
        <end position="1017"/>
    </location>
</feature>
<evidence type="ECO:0000256" key="1">
    <source>
        <dbReference type="SAM" id="MobiDB-lite"/>
    </source>
</evidence>